<keyword evidence="3" id="KW-1185">Reference proteome</keyword>
<dbReference type="EMBL" id="KN833712">
    <property type="protein sequence ID" value="KIK24878.1"/>
    <property type="molecule type" value="Genomic_DNA"/>
</dbReference>
<feature type="region of interest" description="Disordered" evidence="1">
    <location>
        <begin position="29"/>
        <end position="52"/>
    </location>
</feature>
<dbReference type="AlphaFoldDB" id="A0A0C9ZYS1"/>
<accession>A0A0C9ZYS1</accession>
<evidence type="ECO:0000313" key="3">
    <source>
        <dbReference type="Proteomes" id="UP000054018"/>
    </source>
</evidence>
<reference evidence="2 3" key="1">
    <citation type="submission" date="2014-04" db="EMBL/GenBank/DDBJ databases">
        <authorList>
            <consortium name="DOE Joint Genome Institute"/>
            <person name="Kuo A."/>
            <person name="Kohler A."/>
            <person name="Costa M.D."/>
            <person name="Nagy L.G."/>
            <person name="Floudas D."/>
            <person name="Copeland A."/>
            <person name="Barry K.W."/>
            <person name="Cichocki N."/>
            <person name="Veneault-Fourrey C."/>
            <person name="LaButti K."/>
            <person name="Lindquist E.A."/>
            <person name="Lipzen A."/>
            <person name="Lundell T."/>
            <person name="Morin E."/>
            <person name="Murat C."/>
            <person name="Sun H."/>
            <person name="Tunlid A."/>
            <person name="Henrissat B."/>
            <person name="Grigoriev I.V."/>
            <person name="Hibbett D.S."/>
            <person name="Martin F."/>
            <person name="Nordberg H.P."/>
            <person name="Cantor M.N."/>
            <person name="Hua S.X."/>
        </authorList>
    </citation>
    <scope>NUCLEOTIDE SEQUENCE [LARGE SCALE GENOMIC DNA]</scope>
    <source>
        <strain evidence="2 3">441</strain>
    </source>
</reference>
<dbReference type="HOGENOM" id="CLU_3088161_0_0_1"/>
<sequence>MLAMYDSHGYRARMHKKPGNILGHTVLGSEPVALPRNPPAGLLHEQNTGLGT</sequence>
<dbReference type="Proteomes" id="UP000054018">
    <property type="component" value="Unassembled WGS sequence"/>
</dbReference>
<proteinExistence type="predicted"/>
<evidence type="ECO:0000313" key="2">
    <source>
        <dbReference type="EMBL" id="KIK24878.1"/>
    </source>
</evidence>
<name>A0A0C9ZYS1_9AGAM</name>
<reference evidence="3" key="2">
    <citation type="submission" date="2015-01" db="EMBL/GenBank/DDBJ databases">
        <title>Evolutionary Origins and Diversification of the Mycorrhizal Mutualists.</title>
        <authorList>
            <consortium name="DOE Joint Genome Institute"/>
            <consortium name="Mycorrhizal Genomics Consortium"/>
            <person name="Kohler A."/>
            <person name="Kuo A."/>
            <person name="Nagy L.G."/>
            <person name="Floudas D."/>
            <person name="Copeland A."/>
            <person name="Barry K.W."/>
            <person name="Cichocki N."/>
            <person name="Veneault-Fourrey C."/>
            <person name="LaButti K."/>
            <person name="Lindquist E.A."/>
            <person name="Lipzen A."/>
            <person name="Lundell T."/>
            <person name="Morin E."/>
            <person name="Murat C."/>
            <person name="Riley R."/>
            <person name="Ohm R."/>
            <person name="Sun H."/>
            <person name="Tunlid A."/>
            <person name="Henrissat B."/>
            <person name="Grigoriev I.V."/>
            <person name="Hibbett D.S."/>
            <person name="Martin F."/>
        </authorList>
    </citation>
    <scope>NUCLEOTIDE SEQUENCE [LARGE SCALE GENOMIC DNA]</scope>
    <source>
        <strain evidence="3">441</strain>
    </source>
</reference>
<gene>
    <name evidence="2" type="ORF">PISMIDRAFT_677638</name>
</gene>
<protein>
    <submittedName>
        <fullName evidence="2">Uncharacterized protein</fullName>
    </submittedName>
</protein>
<organism evidence="2 3">
    <name type="scientific">Pisolithus microcarpus 441</name>
    <dbReference type="NCBI Taxonomy" id="765257"/>
    <lineage>
        <taxon>Eukaryota</taxon>
        <taxon>Fungi</taxon>
        <taxon>Dikarya</taxon>
        <taxon>Basidiomycota</taxon>
        <taxon>Agaricomycotina</taxon>
        <taxon>Agaricomycetes</taxon>
        <taxon>Agaricomycetidae</taxon>
        <taxon>Boletales</taxon>
        <taxon>Sclerodermatineae</taxon>
        <taxon>Pisolithaceae</taxon>
        <taxon>Pisolithus</taxon>
    </lineage>
</organism>
<evidence type="ECO:0000256" key="1">
    <source>
        <dbReference type="SAM" id="MobiDB-lite"/>
    </source>
</evidence>